<dbReference type="SUPFAM" id="SSF109604">
    <property type="entry name" value="HD-domain/PDEase-like"/>
    <property type="match status" value="1"/>
</dbReference>
<dbReference type="Gene3D" id="1.10.3210.10">
    <property type="entry name" value="Hypothetical protein af1432"/>
    <property type="match status" value="1"/>
</dbReference>
<organism evidence="1">
    <name type="scientific">viral metagenome</name>
    <dbReference type="NCBI Taxonomy" id="1070528"/>
    <lineage>
        <taxon>unclassified sequences</taxon>
        <taxon>metagenomes</taxon>
        <taxon>organismal metagenomes</taxon>
    </lineage>
</organism>
<name>A0A6C0AUE5_9ZZZZ</name>
<proteinExistence type="predicted"/>
<evidence type="ECO:0008006" key="2">
    <source>
        <dbReference type="Google" id="ProtNLM"/>
    </source>
</evidence>
<dbReference type="EMBL" id="MN738749">
    <property type="protein sequence ID" value="QHS83083.1"/>
    <property type="molecule type" value="Genomic_DNA"/>
</dbReference>
<dbReference type="AlphaFoldDB" id="A0A6C0AUE5"/>
<protein>
    <recommendedName>
        <fullName evidence="2">HD domain-containing protein</fullName>
    </recommendedName>
</protein>
<sequence>MTISKYRIDESHGIIHAMNVLHNCDHLIDCVIKTQPEIEKHRKIIYSAAILHDMCDKKYMDEDEGFQEIKSYVYDSISNDELTVMENIVTTMSYSKVKKNGFPDLGLYQTAYHVVREGDLLAAYDFDRSMIYHMSQNSVDVQGAFQNAHDLFQTRIFKHQEDGLLLFPYSNEQHTILSGQAHTRIQHWRKMLSYKL</sequence>
<evidence type="ECO:0000313" key="1">
    <source>
        <dbReference type="EMBL" id="QHS83083.1"/>
    </source>
</evidence>
<reference evidence="1" key="1">
    <citation type="journal article" date="2020" name="Nature">
        <title>Giant virus diversity and host interactions through global metagenomics.</title>
        <authorList>
            <person name="Schulz F."/>
            <person name="Roux S."/>
            <person name="Paez-Espino D."/>
            <person name="Jungbluth S."/>
            <person name="Walsh D.A."/>
            <person name="Denef V.J."/>
            <person name="McMahon K.D."/>
            <person name="Konstantinidis K.T."/>
            <person name="Eloe-Fadrosh E.A."/>
            <person name="Kyrpides N.C."/>
            <person name="Woyke T."/>
        </authorList>
    </citation>
    <scope>NUCLEOTIDE SEQUENCE</scope>
    <source>
        <strain evidence="1">GVMAG-S-ERX555943-30</strain>
    </source>
</reference>
<accession>A0A6C0AUE5</accession>